<gene>
    <name evidence="2" type="ORF">DES47_107172</name>
</gene>
<dbReference type="AlphaFoldDB" id="A0A4R6QKX8"/>
<protein>
    <submittedName>
        <fullName evidence="2">Transposase</fullName>
    </submittedName>
</protein>
<keyword evidence="1" id="KW-1133">Transmembrane helix</keyword>
<comment type="caution">
    <text evidence="2">The sequence shown here is derived from an EMBL/GenBank/DDBJ whole genome shotgun (WGS) entry which is preliminary data.</text>
</comment>
<evidence type="ECO:0000256" key="1">
    <source>
        <dbReference type="SAM" id="Phobius"/>
    </source>
</evidence>
<dbReference type="Pfam" id="PF01527">
    <property type="entry name" value="HTH_Tnp_1"/>
    <property type="match status" value="1"/>
</dbReference>
<dbReference type="GO" id="GO:0006313">
    <property type="term" value="P:DNA transposition"/>
    <property type="evidence" value="ECO:0007669"/>
    <property type="project" value="InterPro"/>
</dbReference>
<name>A0A4R6QKX8_9BURK</name>
<feature type="transmembrane region" description="Helical" evidence="1">
    <location>
        <begin position="29"/>
        <end position="50"/>
    </location>
</feature>
<proteinExistence type="predicted"/>
<dbReference type="GO" id="GO:0004803">
    <property type="term" value="F:transposase activity"/>
    <property type="evidence" value="ECO:0007669"/>
    <property type="project" value="InterPro"/>
</dbReference>
<evidence type="ECO:0000313" key="2">
    <source>
        <dbReference type="EMBL" id="TDP62594.1"/>
    </source>
</evidence>
<keyword evidence="3" id="KW-1185">Reference proteome</keyword>
<keyword evidence="1" id="KW-0472">Membrane</keyword>
<dbReference type="GO" id="GO:0043565">
    <property type="term" value="F:sequence-specific DNA binding"/>
    <property type="evidence" value="ECO:0007669"/>
    <property type="project" value="InterPro"/>
</dbReference>
<dbReference type="FunCoup" id="A0A4R6QKX8">
    <property type="interactions" value="85"/>
</dbReference>
<reference evidence="2 3" key="1">
    <citation type="submission" date="2019-03" db="EMBL/GenBank/DDBJ databases">
        <title>Genomic Encyclopedia of Type Strains, Phase IV (KMG-IV): sequencing the most valuable type-strain genomes for metagenomic binning, comparative biology and taxonomic classification.</title>
        <authorList>
            <person name="Goeker M."/>
        </authorList>
    </citation>
    <scope>NUCLEOTIDE SEQUENCE [LARGE SCALE GENOMIC DNA]</scope>
    <source>
        <strain evidence="2 3">DSM 16998</strain>
    </source>
</reference>
<dbReference type="Proteomes" id="UP000295361">
    <property type="component" value="Unassembled WGS sequence"/>
</dbReference>
<dbReference type="EMBL" id="SNXS01000007">
    <property type="protein sequence ID" value="TDP62594.1"/>
    <property type="molecule type" value="Genomic_DNA"/>
</dbReference>
<dbReference type="NCBIfam" id="NF047595">
    <property type="entry name" value="IS66_ISRel24_TnpA"/>
    <property type="match status" value="1"/>
</dbReference>
<dbReference type="SUPFAM" id="SSF48295">
    <property type="entry name" value="TrpR-like"/>
    <property type="match status" value="1"/>
</dbReference>
<evidence type="ECO:0000313" key="3">
    <source>
        <dbReference type="Proteomes" id="UP000295361"/>
    </source>
</evidence>
<dbReference type="InterPro" id="IPR010921">
    <property type="entry name" value="Trp_repressor/repl_initiator"/>
</dbReference>
<keyword evidence="1" id="KW-0812">Transmembrane</keyword>
<dbReference type="InterPro" id="IPR002514">
    <property type="entry name" value="Transposase_8"/>
</dbReference>
<sequence length="144" mass="15346">MKTVTGIAEKAPRRQHERSFKAELVEQCLVPGASVAAIAMAGGINANLLFKWRRDHLRTEQMRGSASSSTVLVPVRVAPSLDGAEELQPVAMSPVPPPTAVATQRVVRSTGVIELDIAGAQLRLRGPVDEASLCSVLRALRQSA</sequence>
<dbReference type="InParanoid" id="A0A4R6QKX8"/>
<accession>A0A4R6QKX8</accession>
<organism evidence="2 3">
    <name type="scientific">Roseateles toxinivorans</name>
    <dbReference type="NCBI Taxonomy" id="270368"/>
    <lineage>
        <taxon>Bacteria</taxon>
        <taxon>Pseudomonadati</taxon>
        <taxon>Pseudomonadota</taxon>
        <taxon>Betaproteobacteria</taxon>
        <taxon>Burkholderiales</taxon>
        <taxon>Sphaerotilaceae</taxon>
        <taxon>Roseateles</taxon>
    </lineage>
</organism>